<dbReference type="Proteomes" id="UP000821853">
    <property type="component" value="Unassembled WGS sequence"/>
</dbReference>
<dbReference type="EMBL" id="JABSTR010000008">
    <property type="protein sequence ID" value="KAH9377998.1"/>
    <property type="molecule type" value="Genomic_DNA"/>
</dbReference>
<accession>A0A9J6GHQ0</accession>
<proteinExistence type="predicted"/>
<dbReference type="AlphaFoldDB" id="A0A9J6GHQ0"/>
<comment type="caution">
    <text evidence="1">The sequence shown here is derived from an EMBL/GenBank/DDBJ whole genome shotgun (WGS) entry which is preliminary data.</text>
</comment>
<reference evidence="1 2" key="1">
    <citation type="journal article" date="2020" name="Cell">
        <title>Large-Scale Comparative Analyses of Tick Genomes Elucidate Their Genetic Diversity and Vector Capacities.</title>
        <authorList>
            <consortium name="Tick Genome and Microbiome Consortium (TIGMIC)"/>
            <person name="Jia N."/>
            <person name="Wang J."/>
            <person name="Shi W."/>
            <person name="Du L."/>
            <person name="Sun Y."/>
            <person name="Zhan W."/>
            <person name="Jiang J.F."/>
            <person name="Wang Q."/>
            <person name="Zhang B."/>
            <person name="Ji P."/>
            <person name="Bell-Sakyi L."/>
            <person name="Cui X.M."/>
            <person name="Yuan T.T."/>
            <person name="Jiang B.G."/>
            <person name="Yang W.F."/>
            <person name="Lam T.T."/>
            <person name="Chang Q.C."/>
            <person name="Ding S.J."/>
            <person name="Wang X.J."/>
            <person name="Zhu J.G."/>
            <person name="Ruan X.D."/>
            <person name="Zhao L."/>
            <person name="Wei J.T."/>
            <person name="Ye R.Z."/>
            <person name="Que T.C."/>
            <person name="Du C.H."/>
            <person name="Zhou Y.H."/>
            <person name="Cheng J.X."/>
            <person name="Dai P.F."/>
            <person name="Guo W.B."/>
            <person name="Han X.H."/>
            <person name="Huang E.J."/>
            <person name="Li L.F."/>
            <person name="Wei W."/>
            <person name="Gao Y.C."/>
            <person name="Liu J.Z."/>
            <person name="Shao H.Z."/>
            <person name="Wang X."/>
            <person name="Wang C.C."/>
            <person name="Yang T.C."/>
            <person name="Huo Q.B."/>
            <person name="Li W."/>
            <person name="Chen H.Y."/>
            <person name="Chen S.E."/>
            <person name="Zhou L.G."/>
            <person name="Ni X.B."/>
            <person name="Tian J.H."/>
            <person name="Sheng Y."/>
            <person name="Liu T."/>
            <person name="Pan Y.S."/>
            <person name="Xia L.Y."/>
            <person name="Li J."/>
            <person name="Zhao F."/>
            <person name="Cao W.C."/>
        </authorList>
    </citation>
    <scope>NUCLEOTIDE SEQUENCE [LARGE SCALE GENOMIC DNA]</scope>
    <source>
        <strain evidence="1">HaeL-2018</strain>
    </source>
</reference>
<dbReference type="VEuPathDB" id="VectorBase:HLOH_059679"/>
<evidence type="ECO:0000313" key="1">
    <source>
        <dbReference type="EMBL" id="KAH9377998.1"/>
    </source>
</evidence>
<organism evidence="1 2">
    <name type="scientific">Haemaphysalis longicornis</name>
    <name type="common">Bush tick</name>
    <dbReference type="NCBI Taxonomy" id="44386"/>
    <lineage>
        <taxon>Eukaryota</taxon>
        <taxon>Metazoa</taxon>
        <taxon>Ecdysozoa</taxon>
        <taxon>Arthropoda</taxon>
        <taxon>Chelicerata</taxon>
        <taxon>Arachnida</taxon>
        <taxon>Acari</taxon>
        <taxon>Parasitiformes</taxon>
        <taxon>Ixodida</taxon>
        <taxon>Ixodoidea</taxon>
        <taxon>Ixodidae</taxon>
        <taxon>Haemaphysalinae</taxon>
        <taxon>Haemaphysalis</taxon>
    </lineage>
</organism>
<keyword evidence="2" id="KW-1185">Reference proteome</keyword>
<evidence type="ECO:0000313" key="2">
    <source>
        <dbReference type="Proteomes" id="UP000821853"/>
    </source>
</evidence>
<name>A0A9J6GHQ0_HAELO</name>
<protein>
    <submittedName>
        <fullName evidence="1">Uncharacterized protein</fullName>
    </submittedName>
</protein>
<sequence length="64" mass="6927">MAVQNPLFGILDKKKRKDAAVCSATHVLDDTGLGEGGIFLRMHLHNVLGPESSYLATCQQPVSF</sequence>
<gene>
    <name evidence="1" type="ORF">HPB48_011532</name>
</gene>